<evidence type="ECO:0000256" key="2">
    <source>
        <dbReference type="SAM" id="Phobius"/>
    </source>
</evidence>
<keyword evidence="3" id="KW-0732">Signal</keyword>
<protein>
    <submittedName>
        <fullName evidence="4">Uncharacterized protein</fullName>
    </submittedName>
</protein>
<reference evidence="4 5" key="1">
    <citation type="submission" date="2019-10" db="EMBL/GenBank/DDBJ databases">
        <title>Assembly and Annotation for the nematode Trichostrongylus colubriformis.</title>
        <authorList>
            <person name="Martin J."/>
        </authorList>
    </citation>
    <scope>NUCLEOTIDE SEQUENCE [LARGE SCALE GENOMIC DNA]</scope>
    <source>
        <strain evidence="4">G859</strain>
        <tissue evidence="4">Whole worm</tissue>
    </source>
</reference>
<organism evidence="4 5">
    <name type="scientific">Trichostrongylus colubriformis</name>
    <name type="common">Black scour worm</name>
    <dbReference type="NCBI Taxonomy" id="6319"/>
    <lineage>
        <taxon>Eukaryota</taxon>
        <taxon>Metazoa</taxon>
        <taxon>Ecdysozoa</taxon>
        <taxon>Nematoda</taxon>
        <taxon>Chromadorea</taxon>
        <taxon>Rhabditida</taxon>
        <taxon>Rhabditina</taxon>
        <taxon>Rhabditomorpha</taxon>
        <taxon>Strongyloidea</taxon>
        <taxon>Trichostrongylidae</taxon>
        <taxon>Trichostrongylus</taxon>
    </lineage>
</organism>
<keyword evidence="2" id="KW-0472">Membrane</keyword>
<feature type="signal peptide" evidence="3">
    <location>
        <begin position="1"/>
        <end position="15"/>
    </location>
</feature>
<evidence type="ECO:0000313" key="4">
    <source>
        <dbReference type="EMBL" id="KAK5975536.1"/>
    </source>
</evidence>
<feature type="compositionally biased region" description="Basic residues" evidence="1">
    <location>
        <begin position="184"/>
        <end position="201"/>
    </location>
</feature>
<feature type="compositionally biased region" description="Polar residues" evidence="1">
    <location>
        <begin position="293"/>
        <end position="329"/>
    </location>
</feature>
<keyword evidence="5" id="KW-1185">Reference proteome</keyword>
<evidence type="ECO:0000313" key="5">
    <source>
        <dbReference type="Proteomes" id="UP001331761"/>
    </source>
</evidence>
<name>A0AAN8F9W6_TRICO</name>
<dbReference type="AlphaFoldDB" id="A0AAN8F9W6"/>
<feature type="compositionally biased region" description="Acidic residues" evidence="1">
    <location>
        <begin position="213"/>
        <end position="224"/>
    </location>
</feature>
<feature type="compositionally biased region" description="Low complexity" evidence="1">
    <location>
        <begin position="257"/>
        <end position="267"/>
    </location>
</feature>
<comment type="caution">
    <text evidence="4">The sequence shown here is derived from an EMBL/GenBank/DDBJ whole genome shotgun (WGS) entry which is preliminary data.</text>
</comment>
<accession>A0AAN8F9W6</accession>
<feature type="compositionally biased region" description="Basic and acidic residues" evidence="1">
    <location>
        <begin position="233"/>
        <end position="249"/>
    </location>
</feature>
<sequence>MKLLAILILLQFTLSHSLPSRIQSFDSEKPWIRRIRSNTAIPSPPKRGRIVKVLGYPIRVPRFVDTAAASIKDFFVGPSGIVTKTKDFLQGNTKVSANFFGHKIEFQANVPLSVEEIRETLSSFLKKLRTDPMTRVLLAMYLNVVIVIVVYMALLAKHTQISLKKMRLSRQKNGLPSPATASAKSRRKSRKSPMTPLRHRNTSQQRFSPELDAGSEPETNESPEAEPSLLGAAEREPKLDAEQPKRRLLNDLSGILSESSTQCSESSYGDTKPTSSREPKSEIKSPLERRQSSLRNSKYSSAPSAQESTASSFDTSQYIPTLNKDSAEQ</sequence>
<evidence type="ECO:0000256" key="1">
    <source>
        <dbReference type="SAM" id="MobiDB-lite"/>
    </source>
</evidence>
<feature type="compositionally biased region" description="Basic and acidic residues" evidence="1">
    <location>
        <begin position="275"/>
        <end position="291"/>
    </location>
</feature>
<keyword evidence="2" id="KW-1133">Transmembrane helix</keyword>
<evidence type="ECO:0000256" key="3">
    <source>
        <dbReference type="SAM" id="SignalP"/>
    </source>
</evidence>
<dbReference type="Proteomes" id="UP001331761">
    <property type="component" value="Unassembled WGS sequence"/>
</dbReference>
<feature type="chain" id="PRO_5042918884" evidence="3">
    <location>
        <begin position="16"/>
        <end position="329"/>
    </location>
</feature>
<gene>
    <name evidence="4" type="ORF">GCK32_000988</name>
</gene>
<feature type="transmembrane region" description="Helical" evidence="2">
    <location>
        <begin position="136"/>
        <end position="156"/>
    </location>
</feature>
<feature type="region of interest" description="Disordered" evidence="1">
    <location>
        <begin position="168"/>
        <end position="329"/>
    </location>
</feature>
<dbReference type="EMBL" id="WIXE01012926">
    <property type="protein sequence ID" value="KAK5975536.1"/>
    <property type="molecule type" value="Genomic_DNA"/>
</dbReference>
<keyword evidence="2" id="KW-0812">Transmembrane</keyword>
<proteinExistence type="predicted"/>